<feature type="domain" description="HTH lacI-type" evidence="4">
    <location>
        <begin position="8"/>
        <end position="62"/>
    </location>
</feature>
<evidence type="ECO:0000256" key="1">
    <source>
        <dbReference type="ARBA" id="ARBA00023015"/>
    </source>
</evidence>
<evidence type="ECO:0000256" key="3">
    <source>
        <dbReference type="ARBA" id="ARBA00023163"/>
    </source>
</evidence>
<keyword evidence="6" id="KW-1185">Reference proteome</keyword>
<dbReference type="GO" id="GO:0000976">
    <property type="term" value="F:transcription cis-regulatory region binding"/>
    <property type="evidence" value="ECO:0007669"/>
    <property type="project" value="TreeGrafter"/>
</dbReference>
<dbReference type="InterPro" id="IPR028082">
    <property type="entry name" value="Peripla_BP_I"/>
</dbReference>
<dbReference type="OrthoDB" id="7946617at2"/>
<evidence type="ECO:0000256" key="2">
    <source>
        <dbReference type="ARBA" id="ARBA00023125"/>
    </source>
</evidence>
<dbReference type="Proteomes" id="UP000249453">
    <property type="component" value="Unassembled WGS sequence"/>
</dbReference>
<dbReference type="Pfam" id="PF13377">
    <property type="entry name" value="Peripla_BP_3"/>
    <property type="match status" value="1"/>
</dbReference>
<dbReference type="SMART" id="SM00354">
    <property type="entry name" value="HTH_LACI"/>
    <property type="match status" value="1"/>
</dbReference>
<evidence type="ECO:0000313" key="6">
    <source>
        <dbReference type="Proteomes" id="UP000249453"/>
    </source>
</evidence>
<proteinExistence type="predicted"/>
<dbReference type="SUPFAM" id="SSF53822">
    <property type="entry name" value="Periplasmic binding protein-like I"/>
    <property type="match status" value="1"/>
</dbReference>
<dbReference type="InterPro" id="IPR010982">
    <property type="entry name" value="Lambda_DNA-bd_dom_sf"/>
</dbReference>
<evidence type="ECO:0000259" key="4">
    <source>
        <dbReference type="PROSITE" id="PS50932"/>
    </source>
</evidence>
<dbReference type="Gene3D" id="1.10.260.40">
    <property type="entry name" value="lambda repressor-like DNA-binding domains"/>
    <property type="match status" value="1"/>
</dbReference>
<keyword evidence="3" id="KW-0804">Transcription</keyword>
<sequence>MAGTGKRATIHDVARLAGVSIKTVSRVFNDEPNVREVIREKVRAAGAELRYRPNAAARNLVERRSHLIGLFFENPSQSYVIELQSGAIDRLRHTRYRLLIFPVENRADIRGSLIETAHASGLDGIIVTPPMSDDLEILQELSASAMPFTRVAGDFTVHATDSVAIDDEAATLDLMQYLLELGHKKIAIIVGDMTHRSAQLRLEAYRQSLRDHGIDLNPDYEVRGGFSFVSGVKTGRKLLSLEDRPTAIFASNDDMAAGVMQVAYEMGIAVPDQLSIVGFDDSSIARMVSPQITTIRQPIFEMTRDAVDMLLHQIENGETTRSRRISHQLIVRQSSGKAPELD</sequence>
<dbReference type="Pfam" id="PF00356">
    <property type="entry name" value="LacI"/>
    <property type="match status" value="1"/>
</dbReference>
<dbReference type="EMBL" id="QLMK01000001">
    <property type="protein sequence ID" value="RAK34094.1"/>
    <property type="molecule type" value="Genomic_DNA"/>
</dbReference>
<dbReference type="PANTHER" id="PTHR30146">
    <property type="entry name" value="LACI-RELATED TRANSCRIPTIONAL REPRESSOR"/>
    <property type="match status" value="1"/>
</dbReference>
<dbReference type="GO" id="GO:0003700">
    <property type="term" value="F:DNA-binding transcription factor activity"/>
    <property type="evidence" value="ECO:0007669"/>
    <property type="project" value="TreeGrafter"/>
</dbReference>
<organism evidence="5 6">
    <name type="scientific">Falsochrobactrum ovis</name>
    <dbReference type="NCBI Taxonomy" id="1293442"/>
    <lineage>
        <taxon>Bacteria</taxon>
        <taxon>Pseudomonadati</taxon>
        <taxon>Pseudomonadota</taxon>
        <taxon>Alphaproteobacteria</taxon>
        <taxon>Hyphomicrobiales</taxon>
        <taxon>Brucellaceae</taxon>
        <taxon>Falsochrobactrum</taxon>
    </lineage>
</organism>
<name>A0A364JZC4_9HYPH</name>
<dbReference type="AlphaFoldDB" id="A0A364JZC4"/>
<dbReference type="CDD" id="cd01545">
    <property type="entry name" value="PBP1_SalR"/>
    <property type="match status" value="1"/>
</dbReference>
<keyword evidence="2" id="KW-0238">DNA-binding</keyword>
<dbReference type="CDD" id="cd01392">
    <property type="entry name" value="HTH_LacI"/>
    <property type="match status" value="1"/>
</dbReference>
<comment type="caution">
    <text evidence="5">The sequence shown here is derived from an EMBL/GenBank/DDBJ whole genome shotgun (WGS) entry which is preliminary data.</text>
</comment>
<dbReference type="PRINTS" id="PR00036">
    <property type="entry name" value="HTHLACI"/>
</dbReference>
<reference evidence="5 6" key="1">
    <citation type="submission" date="2018-06" db="EMBL/GenBank/DDBJ databases">
        <title>Genomic Encyclopedia of Type Strains, Phase IV (KMG-IV): sequencing the most valuable type-strain genomes for metagenomic binning, comparative biology and taxonomic classification.</title>
        <authorList>
            <person name="Goeker M."/>
        </authorList>
    </citation>
    <scope>NUCLEOTIDE SEQUENCE [LARGE SCALE GENOMIC DNA]</scope>
    <source>
        <strain evidence="5 6">DSM 26720</strain>
    </source>
</reference>
<dbReference type="Gene3D" id="3.40.50.2300">
    <property type="match status" value="2"/>
</dbReference>
<dbReference type="InterPro" id="IPR000843">
    <property type="entry name" value="HTH_LacI"/>
</dbReference>
<evidence type="ECO:0000313" key="5">
    <source>
        <dbReference type="EMBL" id="RAK34094.1"/>
    </source>
</evidence>
<keyword evidence="1" id="KW-0805">Transcription regulation</keyword>
<gene>
    <name evidence="5" type="ORF">C7374_101423</name>
</gene>
<dbReference type="PANTHER" id="PTHR30146:SF153">
    <property type="entry name" value="LACTOSE OPERON REPRESSOR"/>
    <property type="match status" value="1"/>
</dbReference>
<dbReference type="InterPro" id="IPR046335">
    <property type="entry name" value="LacI/GalR-like_sensor"/>
</dbReference>
<dbReference type="SUPFAM" id="SSF47413">
    <property type="entry name" value="lambda repressor-like DNA-binding domains"/>
    <property type="match status" value="1"/>
</dbReference>
<accession>A0A364JZC4</accession>
<dbReference type="RefSeq" id="WP_111573942.1">
    <property type="nucleotide sequence ID" value="NZ_JBHEEY010000001.1"/>
</dbReference>
<dbReference type="PROSITE" id="PS50932">
    <property type="entry name" value="HTH_LACI_2"/>
    <property type="match status" value="1"/>
</dbReference>
<protein>
    <submittedName>
        <fullName evidence="5">LacI family transcriptional regulator</fullName>
    </submittedName>
</protein>